<organism evidence="8 9">
    <name type="scientific">Elusimicrobium minutum (strain Pei191)</name>
    <dbReference type="NCBI Taxonomy" id="445932"/>
    <lineage>
        <taxon>Bacteria</taxon>
        <taxon>Pseudomonadati</taxon>
        <taxon>Elusimicrobiota</taxon>
        <taxon>Elusimicrobia</taxon>
        <taxon>Elusimicrobiales</taxon>
        <taxon>Elusimicrobiaceae</taxon>
        <taxon>Elusimicrobium</taxon>
    </lineage>
</organism>
<dbReference type="GO" id="GO:0005886">
    <property type="term" value="C:plasma membrane"/>
    <property type="evidence" value="ECO:0007669"/>
    <property type="project" value="UniProtKB-SubCell"/>
</dbReference>
<feature type="transmembrane region" description="Helical" evidence="6">
    <location>
        <begin position="184"/>
        <end position="204"/>
    </location>
</feature>
<evidence type="ECO:0000256" key="4">
    <source>
        <dbReference type="ARBA" id="ARBA00022989"/>
    </source>
</evidence>
<dbReference type="AlphaFoldDB" id="B2KDI1"/>
<keyword evidence="2" id="KW-1003">Cell membrane</keyword>
<proteinExistence type="predicted"/>
<keyword evidence="5 6" id="KW-0472">Membrane</keyword>
<dbReference type="STRING" id="445932.Emin_1024"/>
<evidence type="ECO:0000256" key="3">
    <source>
        <dbReference type="ARBA" id="ARBA00022692"/>
    </source>
</evidence>
<keyword evidence="3 6" id="KW-0812">Transmembrane</keyword>
<feature type="domain" description="ABC-2 type transporter transmembrane" evidence="7">
    <location>
        <begin position="19"/>
        <end position="287"/>
    </location>
</feature>
<evidence type="ECO:0000259" key="7">
    <source>
        <dbReference type="Pfam" id="PF12698"/>
    </source>
</evidence>
<reference evidence="8 9" key="1">
    <citation type="journal article" date="2009" name="Appl. Environ. Microbiol.">
        <title>Genomic analysis of 'Elusimicrobium minutum,' the first cultivated representative of the phylum 'Elusimicrobia' (formerly termite group 1).</title>
        <authorList>
            <person name="Herlemann D.P.R."/>
            <person name="Geissinger O."/>
            <person name="Ikeda-Ohtsubo W."/>
            <person name="Kunin V."/>
            <person name="Sun H."/>
            <person name="Lapidus A."/>
            <person name="Hugenholtz P."/>
            <person name="Brune A."/>
        </authorList>
    </citation>
    <scope>NUCLEOTIDE SEQUENCE [LARGE SCALE GENOMIC DNA]</scope>
    <source>
        <strain evidence="8 9">Pei191</strain>
    </source>
</reference>
<dbReference type="Gene3D" id="3.40.1710.10">
    <property type="entry name" value="abc type-2 transporter like domain"/>
    <property type="match status" value="1"/>
</dbReference>
<dbReference type="Pfam" id="PF12698">
    <property type="entry name" value="ABC2_membrane_3"/>
    <property type="match status" value="1"/>
</dbReference>
<keyword evidence="4 6" id="KW-1133">Transmembrane helix</keyword>
<evidence type="ECO:0000256" key="5">
    <source>
        <dbReference type="ARBA" id="ARBA00023136"/>
    </source>
</evidence>
<evidence type="ECO:0000256" key="2">
    <source>
        <dbReference type="ARBA" id="ARBA00022475"/>
    </source>
</evidence>
<feature type="transmembrane region" description="Helical" evidence="6">
    <location>
        <begin position="260"/>
        <end position="285"/>
    </location>
</feature>
<name>B2KDI1_ELUMP</name>
<dbReference type="Proteomes" id="UP000001029">
    <property type="component" value="Chromosome"/>
</dbReference>
<dbReference type="OrthoDB" id="9811522at2"/>
<evidence type="ECO:0000256" key="1">
    <source>
        <dbReference type="ARBA" id="ARBA00004651"/>
    </source>
</evidence>
<dbReference type="InterPro" id="IPR051449">
    <property type="entry name" value="ABC-2_transporter_component"/>
</dbReference>
<dbReference type="PANTHER" id="PTHR30294">
    <property type="entry name" value="MEMBRANE COMPONENT OF ABC TRANSPORTER YHHJ-RELATED"/>
    <property type="match status" value="1"/>
</dbReference>
<evidence type="ECO:0000313" key="9">
    <source>
        <dbReference type="Proteomes" id="UP000001029"/>
    </source>
</evidence>
<accession>B2KDI1</accession>
<sequence>MQEVIRLFYKEIRALFMDKGIMVLMIGGPLFYSFFYPLPYSQATVRDIPVAVIDMDDTSNSRTLIRMLDSTEEIVVKQHTDLVSARKALSARQVYGIIYIDNDFQKNILKGKPQQVKIYTDGSYLIYYKQVSSAAQRVIKTMSASIEIKKLQAKGAGRYSPYMRSPVKLITKNLHNPSGGYTEYVVPAVFLVIIHQILLIGIGMRAGTLRESKKKYKKNTKVWHIFASKVLTFLFFGLIYFVYLFVIMYRVFGFTGGDNILAMMLYLTPFMFAVIFLGIFLSGFLKRGKPPCF</sequence>
<feature type="transmembrane region" description="Helical" evidence="6">
    <location>
        <begin position="21"/>
        <end position="38"/>
    </location>
</feature>
<dbReference type="GO" id="GO:0140359">
    <property type="term" value="F:ABC-type transporter activity"/>
    <property type="evidence" value="ECO:0007669"/>
    <property type="project" value="InterPro"/>
</dbReference>
<evidence type="ECO:0000256" key="6">
    <source>
        <dbReference type="SAM" id="Phobius"/>
    </source>
</evidence>
<dbReference type="PANTHER" id="PTHR30294:SF46">
    <property type="entry name" value="ABC TRANSPORTER PERMEASE"/>
    <property type="match status" value="1"/>
</dbReference>
<dbReference type="HOGENOM" id="CLU_039483_10_1_0"/>
<dbReference type="KEGG" id="emi:Emin_1024"/>
<comment type="subcellular location">
    <subcellularLocation>
        <location evidence="1">Cell membrane</location>
        <topology evidence="1">Multi-pass membrane protein</topology>
    </subcellularLocation>
</comment>
<keyword evidence="9" id="KW-1185">Reference proteome</keyword>
<dbReference type="InterPro" id="IPR013525">
    <property type="entry name" value="ABC2_TM"/>
</dbReference>
<dbReference type="EMBL" id="CP001055">
    <property type="protein sequence ID" value="ACC98577.1"/>
    <property type="molecule type" value="Genomic_DNA"/>
</dbReference>
<protein>
    <recommendedName>
        <fullName evidence="7">ABC-2 type transporter transmembrane domain-containing protein</fullName>
    </recommendedName>
</protein>
<feature type="transmembrane region" description="Helical" evidence="6">
    <location>
        <begin position="225"/>
        <end position="248"/>
    </location>
</feature>
<gene>
    <name evidence="8" type="ordered locus">Emin_1024</name>
</gene>
<evidence type="ECO:0000313" key="8">
    <source>
        <dbReference type="EMBL" id="ACC98577.1"/>
    </source>
</evidence>